<evidence type="ECO:0000256" key="5">
    <source>
        <dbReference type="SAM" id="MobiDB-lite"/>
    </source>
</evidence>
<feature type="domain" description="O-antigen ligase-related" evidence="7">
    <location>
        <begin position="212"/>
        <end position="394"/>
    </location>
</feature>
<organism evidence="8 9">
    <name type="scientific">Hominenteromicrobium mulieris</name>
    <dbReference type="NCBI Taxonomy" id="2885357"/>
    <lineage>
        <taxon>Bacteria</taxon>
        <taxon>Bacillati</taxon>
        <taxon>Bacillota</taxon>
        <taxon>Clostridia</taxon>
        <taxon>Eubacteriales</taxon>
        <taxon>Oscillospiraceae</taxon>
        <taxon>Hominenteromicrobium</taxon>
    </lineage>
</organism>
<dbReference type="RefSeq" id="WP_308449696.1">
    <property type="nucleotide sequence ID" value="NZ_JAJEQC010000010.1"/>
</dbReference>
<evidence type="ECO:0000256" key="2">
    <source>
        <dbReference type="ARBA" id="ARBA00022692"/>
    </source>
</evidence>
<feature type="region of interest" description="Disordered" evidence="5">
    <location>
        <begin position="285"/>
        <end position="307"/>
    </location>
</feature>
<feature type="transmembrane region" description="Helical" evidence="6">
    <location>
        <begin position="33"/>
        <end position="57"/>
    </location>
</feature>
<comment type="caution">
    <text evidence="8">The sequence shown here is derived from an EMBL/GenBank/DDBJ whole genome shotgun (WGS) entry which is preliminary data.</text>
</comment>
<feature type="transmembrane region" description="Helical" evidence="6">
    <location>
        <begin position="417"/>
        <end position="439"/>
    </location>
</feature>
<feature type="transmembrane region" description="Helical" evidence="6">
    <location>
        <begin position="228"/>
        <end position="245"/>
    </location>
</feature>
<feature type="transmembrane region" description="Helical" evidence="6">
    <location>
        <begin position="95"/>
        <end position="112"/>
    </location>
</feature>
<keyword evidence="4 6" id="KW-0472">Membrane</keyword>
<feature type="transmembrane region" description="Helical" evidence="6">
    <location>
        <begin position="252"/>
        <end position="271"/>
    </location>
</feature>
<feature type="transmembrane region" description="Helical" evidence="6">
    <location>
        <begin position="9"/>
        <end position="27"/>
    </location>
</feature>
<reference evidence="8" key="1">
    <citation type="submission" date="2021-10" db="EMBL/GenBank/DDBJ databases">
        <title>Anaerobic single-cell dispensing facilitates the cultivation of human gut bacteria.</title>
        <authorList>
            <person name="Afrizal A."/>
        </authorList>
    </citation>
    <scope>NUCLEOTIDE SEQUENCE</scope>
    <source>
        <strain evidence="8">CLA-AA-H250</strain>
    </source>
</reference>
<dbReference type="PANTHER" id="PTHR37422">
    <property type="entry name" value="TEICHURONIC ACID BIOSYNTHESIS PROTEIN TUAE"/>
    <property type="match status" value="1"/>
</dbReference>
<dbReference type="InterPro" id="IPR051533">
    <property type="entry name" value="WaaL-like"/>
</dbReference>
<evidence type="ECO:0000313" key="9">
    <source>
        <dbReference type="Proteomes" id="UP001199424"/>
    </source>
</evidence>
<proteinExistence type="predicted"/>
<keyword evidence="3 6" id="KW-1133">Transmembrane helix</keyword>
<feature type="transmembrane region" description="Helical" evidence="6">
    <location>
        <begin position="181"/>
        <end position="197"/>
    </location>
</feature>
<evidence type="ECO:0000256" key="1">
    <source>
        <dbReference type="ARBA" id="ARBA00004141"/>
    </source>
</evidence>
<evidence type="ECO:0000259" key="7">
    <source>
        <dbReference type="Pfam" id="PF04932"/>
    </source>
</evidence>
<dbReference type="Pfam" id="PF04932">
    <property type="entry name" value="Wzy_C"/>
    <property type="match status" value="1"/>
</dbReference>
<keyword evidence="8" id="KW-0436">Ligase</keyword>
<dbReference type="EMBL" id="JAJEQC010000010">
    <property type="protein sequence ID" value="MCC2137470.1"/>
    <property type="molecule type" value="Genomic_DNA"/>
</dbReference>
<evidence type="ECO:0000313" key="8">
    <source>
        <dbReference type="EMBL" id="MCC2137470.1"/>
    </source>
</evidence>
<name>A0AAE3AMH5_9FIRM</name>
<dbReference type="GO" id="GO:0016874">
    <property type="term" value="F:ligase activity"/>
    <property type="evidence" value="ECO:0007669"/>
    <property type="project" value="UniProtKB-KW"/>
</dbReference>
<evidence type="ECO:0000256" key="4">
    <source>
        <dbReference type="ARBA" id="ARBA00023136"/>
    </source>
</evidence>
<dbReference type="PANTHER" id="PTHR37422:SF13">
    <property type="entry name" value="LIPOPOLYSACCHARIDE BIOSYNTHESIS PROTEIN PA4999-RELATED"/>
    <property type="match status" value="1"/>
</dbReference>
<dbReference type="GO" id="GO:0016020">
    <property type="term" value="C:membrane"/>
    <property type="evidence" value="ECO:0007669"/>
    <property type="project" value="UniProtKB-SubCell"/>
</dbReference>
<keyword evidence="9" id="KW-1185">Reference proteome</keyword>
<sequence>MKKLADRTFWWIELFAGLGFMTVGFFQDCSLTFGTAIISLALWPTLFLSAAACIYRLLHFKTYSKSRGFWLIAALCVTYLLSTFLNRRYGWYENIRTLIMQGILFLMVYCYKESRSAEDIRKRRVWIGFYLSVCAVLTVMSFAYMLLGKNEIFYPETPEMPLYYTGFYWGRLYGVYWDPNIGALMCCISLLLAIGVFSKNHNIILRIAMSCLVVLDVMYITFSDSRACHIAFVAGVIVFAVYYIMKNCRNKVVILFAVVAVALSAVLPTAIKSGYNSFAVQKSTSSSSGSHSGSGTSSNSSGKHSTATQLVIRPKETNAADISNRRIDIWKSAIEIFKEKPVFGVGHNTVLAYVEAEQEDSYLINNDHMHFSSMHNAFFDILVAQGAVGLLLYLTLAVWCIIAVFKNWKQISMQLQGIAPAYLAVLAAMVCASCFMSEILYVCSPMSFIFWMALGALMQTVKKEEGEHYAKSAKRLSRSV</sequence>
<protein>
    <submittedName>
        <fullName evidence="8">O-antigen ligase family protein</fullName>
    </submittedName>
</protein>
<evidence type="ECO:0000256" key="6">
    <source>
        <dbReference type="SAM" id="Phobius"/>
    </source>
</evidence>
<comment type="subcellular location">
    <subcellularLocation>
        <location evidence="1">Membrane</location>
        <topology evidence="1">Multi-pass membrane protein</topology>
    </subcellularLocation>
</comment>
<gene>
    <name evidence="8" type="ORF">LKD31_10640</name>
</gene>
<dbReference type="Proteomes" id="UP001199424">
    <property type="component" value="Unassembled WGS sequence"/>
</dbReference>
<feature type="compositionally biased region" description="Low complexity" evidence="5">
    <location>
        <begin position="285"/>
        <end position="305"/>
    </location>
</feature>
<keyword evidence="2 6" id="KW-0812">Transmembrane</keyword>
<dbReference type="InterPro" id="IPR007016">
    <property type="entry name" value="O-antigen_ligase-rel_domated"/>
</dbReference>
<feature type="transmembrane region" description="Helical" evidence="6">
    <location>
        <begin position="204"/>
        <end position="222"/>
    </location>
</feature>
<evidence type="ECO:0000256" key="3">
    <source>
        <dbReference type="ARBA" id="ARBA00022989"/>
    </source>
</evidence>
<dbReference type="AlphaFoldDB" id="A0AAE3AMH5"/>
<feature type="transmembrane region" description="Helical" evidence="6">
    <location>
        <begin position="124"/>
        <end position="147"/>
    </location>
</feature>
<feature type="transmembrane region" description="Helical" evidence="6">
    <location>
        <begin position="69"/>
        <end position="89"/>
    </location>
</feature>
<accession>A0AAE3AMH5</accession>
<feature type="transmembrane region" description="Helical" evidence="6">
    <location>
        <begin position="381"/>
        <end position="405"/>
    </location>
</feature>